<dbReference type="Proteomes" id="UP001262582">
    <property type="component" value="Unassembled WGS sequence"/>
</dbReference>
<dbReference type="RefSeq" id="WP_311504244.1">
    <property type="nucleotide sequence ID" value="NZ_JAVRHK010000013.1"/>
</dbReference>
<proteinExistence type="predicted"/>
<gene>
    <name evidence="1" type="ORF">RM539_15050</name>
</gene>
<name>A0ABU3D8P4_9FLAO</name>
<sequence length="522" mass="59510">MISYIKFITIMIFLIDCGILMAQNEVHPDEITFVRQGVRRYIFNENQQIPLSLLEPSELIGLPVMHPVTYYADSTINTRIKNGRFLVTSDKKSPSALWFGGFNPFATYTIDLASFKGLGEIGFDFSDAENTERFLLTISFANDSITDVTQKIYRQGKTVIDESIAINLDQVISSDSKKIILQLLGSGLTVYIKNKDLPVAIGQIDFAEYIDLREKQYLHSLQSNLYINMQGEILIDKIQSTLSTGVGLADIRAITYEDGTPFIDQNRVWYTMTMRGRALPHPLQGVFSLDPTVFDLQFEGVIVFDRADGLLRNDVASHIFYDRKDSIWRGITTGFSAFAKPGEKKQLLSVYSKKDPRFGFSVMKANPLGIEGDIEDPHIIYDHQIKKWRILACENINGYKAVLMESENWNRGYHKISGPVIHNSTGVSIQKIGNKRYCFSGSSERKIYIYSYPDLIEKGILNIDLPPWNSNSGSRIWPNIIELPADYPFRYISLMMDRFNYPSIQGPQWSYGAIYLFHGYIR</sequence>
<comment type="caution">
    <text evidence="1">The sequence shown here is derived from an EMBL/GenBank/DDBJ whole genome shotgun (WGS) entry which is preliminary data.</text>
</comment>
<evidence type="ECO:0000313" key="1">
    <source>
        <dbReference type="EMBL" id="MDT0677902.1"/>
    </source>
</evidence>
<protein>
    <submittedName>
        <fullName evidence="1">Uncharacterized protein</fullName>
    </submittedName>
</protein>
<reference evidence="1 2" key="1">
    <citation type="submission" date="2023-09" db="EMBL/GenBank/DDBJ databases">
        <authorList>
            <person name="Rey-Velasco X."/>
        </authorList>
    </citation>
    <scope>NUCLEOTIDE SEQUENCE [LARGE SCALE GENOMIC DNA]</scope>
    <source>
        <strain evidence="1 2">F117</strain>
    </source>
</reference>
<evidence type="ECO:0000313" key="2">
    <source>
        <dbReference type="Proteomes" id="UP001262582"/>
    </source>
</evidence>
<keyword evidence="2" id="KW-1185">Reference proteome</keyword>
<dbReference type="EMBL" id="JAVRHK010000013">
    <property type="protein sequence ID" value="MDT0677902.1"/>
    <property type="molecule type" value="Genomic_DNA"/>
</dbReference>
<organism evidence="1 2">
    <name type="scientific">Autumnicola musiva</name>
    <dbReference type="NCBI Taxonomy" id="3075589"/>
    <lineage>
        <taxon>Bacteria</taxon>
        <taxon>Pseudomonadati</taxon>
        <taxon>Bacteroidota</taxon>
        <taxon>Flavobacteriia</taxon>
        <taxon>Flavobacteriales</taxon>
        <taxon>Flavobacteriaceae</taxon>
        <taxon>Autumnicola</taxon>
    </lineage>
</organism>
<accession>A0ABU3D8P4</accession>